<dbReference type="GO" id="GO:0008270">
    <property type="term" value="F:zinc ion binding"/>
    <property type="evidence" value="ECO:0007669"/>
    <property type="project" value="UniProtKB-KW"/>
</dbReference>
<dbReference type="GO" id="GO:0005634">
    <property type="term" value="C:nucleus"/>
    <property type="evidence" value="ECO:0007669"/>
    <property type="project" value="UniProtKB-SubCell"/>
</dbReference>
<comment type="subcellular location">
    <subcellularLocation>
        <location evidence="1">Nucleus</location>
    </subcellularLocation>
</comment>
<protein>
    <recommendedName>
        <fullName evidence="7">HAT C-terminal dimerisation domain-containing protein</fullName>
    </recommendedName>
</protein>
<sequence>MATQPSQTPAETSQSSQRLSSFNLLEAQSEYSAPLTTLAPSSELNIPTEFQQPDDFRSTAAHTNTSRTVGNLDYYKDVDFTRLRWRERDGTTIQLEGCLNGKGASKSWIFNYGWRAQVQGSIPEIYYWICRSCYNKRITRCGFSVNSGTAPPIKHLLTHNITVHGEGQAKRSRLSSSFAASSTKSSSHGQDIERYGTVFHPAAWKARVVSLICHDNHAFQLFESPYLQDLLLSLNPSVGQRGCLATHKTIASWISQVYNSHLGIVTEKLHAATSKIHLSFDLWTSRNLRALLGVNCHFADEFGNLKTFLLALPQQLGQHSGVNIANQITAIIEHFDISKSIGYFMTDNATNNDTCIEALGLEYNFNPLHRRLRCSGHKINLVARAMLWGIDEEAFENELAAVDLEDHDLSIWRKKGPLGKMRNTIIWIRSSPQRNEAFKQLQRDHPLISQISELHVPNDTRWNSMWDAINVFIKLRPAVEDFYHKAHAEWQDYWNKITDHGRKPPPEKRRKKPAFLDDFITQDDWSIIVIYNELLQPLYHATQRLEGKGAGASHGAIWQVIPAMEKLLTHLEAAKQEYSIVRPTQDYTMVNSQTSTVFDSQDLHEPRPPPIRAKRGRPKQSQTQSQSMPPPPTRETLPEDPFKNTLEYRMLCVGINLAWQKLDEYYSKTDQSPIYVAAVVLHPGLKWRWLEKAWRGRPGWISRARVEVKKLWLEYADITVTAEDTESLRIEDNARWMDDDLLSDFSDVENDASTDEYQKWCEEGRQPNVYRPLEFWSTQRQKQAYPRLSRMARDLFTIPAMSDEPERIFSSAGLMTTPHRGRLSARAIGEAQCVKSWLKTGIITSLEGTFENVAMYPIDMETEN</sequence>
<gene>
    <name evidence="8" type="ORF">D6C78_10949</name>
</gene>
<organism evidence="8 9">
    <name type="scientific">Aureobasidium pullulans</name>
    <name type="common">Black yeast</name>
    <name type="synonym">Pullularia pullulans</name>
    <dbReference type="NCBI Taxonomy" id="5580"/>
    <lineage>
        <taxon>Eukaryota</taxon>
        <taxon>Fungi</taxon>
        <taxon>Dikarya</taxon>
        <taxon>Ascomycota</taxon>
        <taxon>Pezizomycotina</taxon>
        <taxon>Dothideomycetes</taxon>
        <taxon>Dothideomycetidae</taxon>
        <taxon>Dothideales</taxon>
        <taxon>Saccotheciaceae</taxon>
        <taxon>Aureobasidium</taxon>
    </lineage>
</organism>
<dbReference type="EMBL" id="QZBZ01000708">
    <property type="protein sequence ID" value="TIA27984.1"/>
    <property type="molecule type" value="Genomic_DNA"/>
</dbReference>
<dbReference type="InterPro" id="IPR012337">
    <property type="entry name" value="RNaseH-like_sf"/>
</dbReference>
<evidence type="ECO:0000256" key="1">
    <source>
        <dbReference type="ARBA" id="ARBA00004123"/>
    </source>
</evidence>
<proteinExistence type="predicted"/>
<keyword evidence="5" id="KW-0539">Nucleus</keyword>
<keyword evidence="4" id="KW-0862">Zinc</keyword>
<evidence type="ECO:0000256" key="6">
    <source>
        <dbReference type="SAM" id="MobiDB-lite"/>
    </source>
</evidence>
<dbReference type="SUPFAM" id="SSF53098">
    <property type="entry name" value="Ribonuclease H-like"/>
    <property type="match status" value="1"/>
</dbReference>
<dbReference type="Pfam" id="PF05699">
    <property type="entry name" value="Dimer_Tnp_hAT"/>
    <property type="match status" value="1"/>
</dbReference>
<dbReference type="Proteomes" id="UP000308724">
    <property type="component" value="Unassembled WGS sequence"/>
</dbReference>
<evidence type="ECO:0000256" key="5">
    <source>
        <dbReference type="ARBA" id="ARBA00023242"/>
    </source>
</evidence>
<dbReference type="PANTHER" id="PTHR46481">
    <property type="entry name" value="ZINC FINGER BED DOMAIN-CONTAINING PROTEIN 4"/>
    <property type="match status" value="1"/>
</dbReference>
<evidence type="ECO:0000256" key="3">
    <source>
        <dbReference type="ARBA" id="ARBA00022771"/>
    </source>
</evidence>
<comment type="caution">
    <text evidence="8">The sequence shown here is derived from an EMBL/GenBank/DDBJ whole genome shotgun (WGS) entry which is preliminary data.</text>
</comment>
<reference evidence="8 9" key="1">
    <citation type="submission" date="2018-10" db="EMBL/GenBank/DDBJ databases">
        <title>Fifty Aureobasidium pullulans genomes reveal a recombining polyextremotolerant generalist.</title>
        <authorList>
            <person name="Gostincar C."/>
            <person name="Turk M."/>
            <person name="Zajc J."/>
            <person name="Gunde-Cimerman N."/>
        </authorList>
    </citation>
    <scope>NUCLEOTIDE SEQUENCE [LARGE SCALE GENOMIC DNA]</scope>
    <source>
        <strain evidence="8 9">EXF-1645</strain>
    </source>
</reference>
<accession>A0A4T0B8N3</accession>
<evidence type="ECO:0000256" key="4">
    <source>
        <dbReference type="ARBA" id="ARBA00022833"/>
    </source>
</evidence>
<dbReference type="InterPro" id="IPR008906">
    <property type="entry name" value="HATC_C_dom"/>
</dbReference>
<evidence type="ECO:0000313" key="9">
    <source>
        <dbReference type="Proteomes" id="UP000308724"/>
    </source>
</evidence>
<feature type="region of interest" description="Disordered" evidence="6">
    <location>
        <begin position="595"/>
        <end position="640"/>
    </location>
</feature>
<feature type="domain" description="HAT C-terminal dimerisation" evidence="7">
    <location>
        <begin position="760"/>
        <end position="838"/>
    </location>
</feature>
<dbReference type="GO" id="GO:0046983">
    <property type="term" value="F:protein dimerization activity"/>
    <property type="evidence" value="ECO:0007669"/>
    <property type="project" value="InterPro"/>
</dbReference>
<evidence type="ECO:0000313" key="8">
    <source>
        <dbReference type="EMBL" id="TIA27984.1"/>
    </source>
</evidence>
<keyword evidence="3" id="KW-0863">Zinc-finger</keyword>
<name>A0A4T0B8N3_AURPU</name>
<keyword evidence="2" id="KW-0479">Metal-binding</keyword>
<dbReference type="InterPro" id="IPR052035">
    <property type="entry name" value="ZnF_BED_domain_contain"/>
</dbReference>
<feature type="region of interest" description="Disordered" evidence="6">
    <location>
        <begin position="1"/>
        <end position="20"/>
    </location>
</feature>
<evidence type="ECO:0000256" key="2">
    <source>
        <dbReference type="ARBA" id="ARBA00022723"/>
    </source>
</evidence>
<evidence type="ECO:0000259" key="7">
    <source>
        <dbReference type="Pfam" id="PF05699"/>
    </source>
</evidence>
<dbReference type="AlphaFoldDB" id="A0A4T0B8N3"/>
<dbReference type="PANTHER" id="PTHR46481:SF10">
    <property type="entry name" value="ZINC FINGER BED DOMAIN-CONTAINING PROTEIN 39"/>
    <property type="match status" value="1"/>
</dbReference>